<dbReference type="AlphaFoldDB" id="A0A319DEK9"/>
<keyword evidence="3" id="KW-1185">Reference proteome</keyword>
<gene>
    <name evidence="2" type="ORF">BO71DRAFT_198211</name>
</gene>
<dbReference type="EMBL" id="KZ825848">
    <property type="protein sequence ID" value="PYH95796.1"/>
    <property type="molecule type" value="Genomic_DNA"/>
</dbReference>
<proteinExistence type="predicted"/>
<reference evidence="2 3" key="1">
    <citation type="submission" date="2018-02" db="EMBL/GenBank/DDBJ databases">
        <title>The genomes of Aspergillus section Nigri reveals drivers in fungal speciation.</title>
        <authorList>
            <consortium name="DOE Joint Genome Institute"/>
            <person name="Vesth T.C."/>
            <person name="Nybo J."/>
            <person name="Theobald S."/>
            <person name="Brandl J."/>
            <person name="Frisvad J.C."/>
            <person name="Nielsen K.F."/>
            <person name="Lyhne E.K."/>
            <person name="Kogle M.E."/>
            <person name="Kuo A."/>
            <person name="Riley R."/>
            <person name="Clum A."/>
            <person name="Nolan M."/>
            <person name="Lipzen A."/>
            <person name="Salamov A."/>
            <person name="Henrissat B."/>
            <person name="Wiebenga A."/>
            <person name="De vries R.P."/>
            <person name="Grigoriev I.V."/>
            <person name="Mortensen U.H."/>
            <person name="Andersen M.R."/>
            <person name="Baker S.E."/>
        </authorList>
    </citation>
    <scope>NUCLEOTIDE SEQUENCE [LARGE SCALE GENOMIC DNA]</scope>
    <source>
        <strain evidence="2 3">CBS 707.79</strain>
    </source>
</reference>
<evidence type="ECO:0000313" key="2">
    <source>
        <dbReference type="EMBL" id="PYH95796.1"/>
    </source>
</evidence>
<evidence type="ECO:0000313" key="3">
    <source>
        <dbReference type="Proteomes" id="UP000247810"/>
    </source>
</evidence>
<accession>A0A319DEK9</accession>
<dbReference type="VEuPathDB" id="FungiDB:BO71DRAFT_198211"/>
<name>A0A319DEK9_9EURO</name>
<protein>
    <submittedName>
        <fullName evidence="2">Uncharacterized protein</fullName>
    </submittedName>
</protein>
<feature type="compositionally biased region" description="Pro residues" evidence="1">
    <location>
        <begin position="42"/>
        <end position="59"/>
    </location>
</feature>
<dbReference type="Proteomes" id="UP000247810">
    <property type="component" value="Unassembled WGS sequence"/>
</dbReference>
<feature type="region of interest" description="Disordered" evidence="1">
    <location>
        <begin position="26"/>
        <end position="106"/>
    </location>
</feature>
<evidence type="ECO:0000256" key="1">
    <source>
        <dbReference type="SAM" id="MobiDB-lite"/>
    </source>
</evidence>
<organism evidence="2 3">
    <name type="scientific">Aspergillus ellipticus CBS 707.79</name>
    <dbReference type="NCBI Taxonomy" id="1448320"/>
    <lineage>
        <taxon>Eukaryota</taxon>
        <taxon>Fungi</taxon>
        <taxon>Dikarya</taxon>
        <taxon>Ascomycota</taxon>
        <taxon>Pezizomycotina</taxon>
        <taxon>Eurotiomycetes</taxon>
        <taxon>Eurotiomycetidae</taxon>
        <taxon>Eurotiales</taxon>
        <taxon>Aspergillaceae</taxon>
        <taxon>Aspergillus</taxon>
        <taxon>Aspergillus subgen. Circumdati</taxon>
    </lineage>
</organism>
<sequence length="129" mass="13485">MGTLGVCLFLPPPFCCCPPPSTANNSMHALAPPIPHARLDAHPPPPPLPLLLTPDPPSTQPAKPRISSACRREPPDPRPLSRHTASPVTAPPSAPSQLPACDSKVPRLISHPPVGCARPLTGQAAHRTV</sequence>